<keyword evidence="5" id="KW-0112">Calmodulin-binding</keyword>
<dbReference type="PROSITE" id="PS50118">
    <property type="entry name" value="HMG_BOX_2"/>
    <property type="match status" value="1"/>
</dbReference>
<comment type="function">
    <text evidence="11">Transcriptional regulator that controls a genetic switch in male development. It is necessary and sufficient for initiating male sex determination by directing the development of supporting cell precursors (pre-Sertoli cells) as Sertoli rather than granulosa cells. Involved in different aspects of gene regulation including promoter activation or repression. Binds to the DNA consensus sequence 5'-[AT]AACAA[AT]-3'. SRY HMG box recognizes DNA by partial intercalation in the minor groove and promotes DNA bending. Also involved in pre-mRNA splicing. In male adult brain involved in the maintenance of motor functions of dopaminergic neurons.</text>
</comment>
<feature type="region of interest" description="Disordered" evidence="13">
    <location>
        <begin position="475"/>
        <end position="502"/>
    </location>
</feature>
<dbReference type="GO" id="GO:0007548">
    <property type="term" value="P:sex differentiation"/>
    <property type="evidence" value="ECO:0007669"/>
    <property type="project" value="UniProtKB-KW"/>
</dbReference>
<protein>
    <recommendedName>
        <fullName evidence="3">Sex-determining region Y protein</fullName>
    </recommendedName>
    <alternativeName>
        <fullName evidence="10">Testis-determining factor</fullName>
    </alternativeName>
</protein>
<feature type="DNA-binding region" description="HMG box" evidence="12">
    <location>
        <begin position="127"/>
        <end position="195"/>
    </location>
</feature>
<proteinExistence type="inferred from homology"/>
<comment type="caution">
    <text evidence="15">The sequence shown here is derived from an EMBL/GenBank/DDBJ whole genome shotgun (WGS) entry which is preliminary data.</text>
</comment>
<evidence type="ECO:0000256" key="5">
    <source>
        <dbReference type="ARBA" id="ARBA00022860"/>
    </source>
</evidence>
<keyword evidence="12" id="KW-0539">Nucleus</keyword>
<evidence type="ECO:0000313" key="15">
    <source>
        <dbReference type="EMBL" id="KAF7994448.1"/>
    </source>
</evidence>
<evidence type="ECO:0000256" key="9">
    <source>
        <dbReference type="ARBA" id="ARBA00023163"/>
    </source>
</evidence>
<evidence type="ECO:0000256" key="2">
    <source>
        <dbReference type="ARBA" id="ARBA00005998"/>
    </source>
</evidence>
<feature type="domain" description="HMG box" evidence="14">
    <location>
        <begin position="127"/>
        <end position="195"/>
    </location>
</feature>
<evidence type="ECO:0000256" key="3">
    <source>
        <dbReference type="ARBA" id="ARBA00019052"/>
    </source>
</evidence>
<dbReference type="GO" id="GO:0001228">
    <property type="term" value="F:DNA-binding transcription activator activity, RNA polymerase II-specific"/>
    <property type="evidence" value="ECO:0007669"/>
    <property type="project" value="TreeGrafter"/>
</dbReference>
<evidence type="ECO:0000256" key="7">
    <source>
        <dbReference type="ARBA" id="ARBA00023125"/>
    </source>
</evidence>
<dbReference type="GO" id="GO:0005516">
    <property type="term" value="F:calmodulin binding"/>
    <property type="evidence" value="ECO:0007669"/>
    <property type="project" value="UniProtKB-KW"/>
</dbReference>
<dbReference type="PANTHER" id="PTHR10270:SF161">
    <property type="entry name" value="SEX-DETERMINING REGION Y PROTEIN"/>
    <property type="match status" value="1"/>
</dbReference>
<dbReference type="AlphaFoldDB" id="A0A834XY52"/>
<feature type="region of interest" description="Disordered" evidence="13">
    <location>
        <begin position="27"/>
        <end position="103"/>
    </location>
</feature>
<feature type="region of interest" description="Disordered" evidence="13">
    <location>
        <begin position="327"/>
        <end position="353"/>
    </location>
</feature>
<comment type="subcellular location">
    <subcellularLocation>
        <location evidence="1">Nucleus speckle</location>
    </subcellularLocation>
</comment>
<keyword evidence="6" id="KW-0726">Sexual differentiation</keyword>
<feature type="compositionally biased region" description="Basic and acidic residues" evidence="13">
    <location>
        <begin position="478"/>
        <end position="502"/>
    </location>
</feature>
<dbReference type="SMART" id="SM00398">
    <property type="entry name" value="HMG"/>
    <property type="match status" value="1"/>
</dbReference>
<dbReference type="GO" id="GO:0016607">
    <property type="term" value="C:nuclear speck"/>
    <property type="evidence" value="ECO:0007669"/>
    <property type="project" value="UniProtKB-SubCell"/>
</dbReference>
<feature type="compositionally biased region" description="Basic residues" evidence="13">
    <location>
        <begin position="67"/>
        <end position="76"/>
    </location>
</feature>
<feature type="region of interest" description="Disordered" evidence="13">
    <location>
        <begin position="692"/>
        <end position="741"/>
    </location>
</feature>
<evidence type="ECO:0000256" key="11">
    <source>
        <dbReference type="ARBA" id="ARBA00045821"/>
    </source>
</evidence>
<keyword evidence="16" id="KW-1185">Reference proteome</keyword>
<dbReference type="InterPro" id="IPR009071">
    <property type="entry name" value="HMG_box_dom"/>
</dbReference>
<evidence type="ECO:0000256" key="4">
    <source>
        <dbReference type="ARBA" id="ARBA00022782"/>
    </source>
</evidence>
<dbReference type="Proteomes" id="UP000639338">
    <property type="component" value="Unassembled WGS sequence"/>
</dbReference>
<evidence type="ECO:0000313" key="16">
    <source>
        <dbReference type="Proteomes" id="UP000639338"/>
    </source>
</evidence>
<feature type="compositionally biased region" description="Basic and acidic residues" evidence="13">
    <location>
        <begin position="702"/>
        <end position="735"/>
    </location>
</feature>
<accession>A0A834XY52</accession>
<dbReference type="GO" id="GO:0000978">
    <property type="term" value="F:RNA polymerase II cis-regulatory region sequence-specific DNA binding"/>
    <property type="evidence" value="ECO:0007669"/>
    <property type="project" value="TreeGrafter"/>
</dbReference>
<gene>
    <name evidence="15" type="ORF">HCN44_003920</name>
</gene>
<keyword evidence="4" id="KW-0221">Differentiation</keyword>
<feature type="compositionally biased region" description="Basic and acidic residues" evidence="13">
    <location>
        <begin position="206"/>
        <end position="215"/>
    </location>
</feature>
<evidence type="ECO:0000256" key="6">
    <source>
        <dbReference type="ARBA" id="ARBA00022928"/>
    </source>
</evidence>
<dbReference type="Pfam" id="PF00505">
    <property type="entry name" value="HMG_box"/>
    <property type="match status" value="1"/>
</dbReference>
<keyword evidence="8" id="KW-0010">Activator</keyword>
<evidence type="ECO:0000256" key="12">
    <source>
        <dbReference type="PROSITE-ProRule" id="PRU00267"/>
    </source>
</evidence>
<feature type="compositionally biased region" description="Low complexity" evidence="13">
    <location>
        <begin position="327"/>
        <end position="348"/>
    </location>
</feature>
<feature type="compositionally biased region" description="Low complexity" evidence="13">
    <location>
        <begin position="222"/>
        <end position="241"/>
    </location>
</feature>
<keyword evidence="7 12" id="KW-0238">DNA-binding</keyword>
<evidence type="ECO:0000256" key="8">
    <source>
        <dbReference type="ARBA" id="ARBA00023159"/>
    </source>
</evidence>
<organism evidence="15 16">
    <name type="scientific">Aphidius gifuensis</name>
    <name type="common">Parasitoid wasp</name>
    <dbReference type="NCBI Taxonomy" id="684658"/>
    <lineage>
        <taxon>Eukaryota</taxon>
        <taxon>Metazoa</taxon>
        <taxon>Ecdysozoa</taxon>
        <taxon>Arthropoda</taxon>
        <taxon>Hexapoda</taxon>
        <taxon>Insecta</taxon>
        <taxon>Pterygota</taxon>
        <taxon>Neoptera</taxon>
        <taxon>Endopterygota</taxon>
        <taxon>Hymenoptera</taxon>
        <taxon>Apocrita</taxon>
        <taxon>Ichneumonoidea</taxon>
        <taxon>Braconidae</taxon>
        <taxon>Aphidiinae</taxon>
        <taxon>Aphidius</taxon>
    </lineage>
</organism>
<feature type="compositionally biased region" description="Low complexity" evidence="13">
    <location>
        <begin position="28"/>
        <end position="52"/>
    </location>
</feature>
<dbReference type="OrthoDB" id="6247875at2759"/>
<dbReference type="Gene3D" id="1.10.30.10">
    <property type="entry name" value="High mobility group box domain"/>
    <property type="match status" value="1"/>
</dbReference>
<evidence type="ECO:0000256" key="1">
    <source>
        <dbReference type="ARBA" id="ARBA00004324"/>
    </source>
</evidence>
<reference evidence="15 16" key="1">
    <citation type="submission" date="2020-08" db="EMBL/GenBank/DDBJ databases">
        <title>Aphidius gifuensis genome sequencing and assembly.</title>
        <authorList>
            <person name="Du Z."/>
        </authorList>
    </citation>
    <scope>NUCLEOTIDE SEQUENCE [LARGE SCALE GENOMIC DNA]</scope>
    <source>
        <strain evidence="15">YNYX2018</strain>
        <tissue evidence="15">Adults</tissue>
    </source>
</reference>
<dbReference type="GO" id="GO:0030154">
    <property type="term" value="P:cell differentiation"/>
    <property type="evidence" value="ECO:0007669"/>
    <property type="project" value="UniProtKB-KW"/>
</dbReference>
<comment type="similarity">
    <text evidence="2">Belongs to the SRY family.</text>
</comment>
<dbReference type="InterPro" id="IPR036910">
    <property type="entry name" value="HMG_box_dom_sf"/>
</dbReference>
<dbReference type="InterPro" id="IPR050140">
    <property type="entry name" value="SRY-related_HMG-box_TF-like"/>
</dbReference>
<dbReference type="SUPFAM" id="SSF47095">
    <property type="entry name" value="HMG-box"/>
    <property type="match status" value="1"/>
</dbReference>
<feature type="compositionally biased region" description="Basic and acidic residues" evidence="13">
    <location>
        <begin position="77"/>
        <end position="91"/>
    </location>
</feature>
<name>A0A834XY52_APHGI</name>
<evidence type="ECO:0000256" key="13">
    <source>
        <dbReference type="SAM" id="MobiDB-lite"/>
    </source>
</evidence>
<feature type="region of interest" description="Disordered" evidence="13">
    <location>
        <begin position="206"/>
        <end position="245"/>
    </location>
</feature>
<dbReference type="EMBL" id="JACMRX010000002">
    <property type="protein sequence ID" value="KAF7994448.1"/>
    <property type="molecule type" value="Genomic_DNA"/>
</dbReference>
<sequence length="741" mass="83586">MSNNYQFVVFSEKGRVECKKEIKKAEEINCNESTTTSSSSLPSSPSSSGPSTSKKKNLPTSPSNLNRKAKNNSRRQIRIETTRLLRRRETIESSSSLQKQRQQYEQDLTLDANELGGNKSSLGKVKIPRPANAFMIFANKWRKKLAAENPKESNKDISVRLGMLWKSMDKNEKENYFSLAREVDAEHKRKYPDYVYNPKEARIRKAMREQSRDLSRQSVLPTSSSVSSSTGNNSSSNIATSGPVTNNYLNHPIPCASPASTGQVSSSSYNNNRNPWFQIGHNSSANHMKPSIISHRVMPTHQQRIFDKFSSSTNSCYTGDYTIGTTTQSSSVGSGESSSTTNGSVIVGGSSGGGGGLESNDYCGIGEFTEGQKWHPYQNGPTSYHPRMGAMSKLPGRHGMTTTTPHSHNPWSQFCGLPLSSIAAQNGVIRGPRHMLFLQDQQERRCNFPDDISMPYMNNKMDIGHQLPNYSQANYQQDNEKRNEDSLKWENENNDNELRDKNDLLEKEKLKKKDDIKVYNDNNNDVKKIKLPLKSSLPSKQPLPGFHQAFGSTEIGRFSRSEYFANMVGDNGLMNSEFLSPSMFPYSPTDNLRGNYGVPSANEDIIMPSDCYWIGPSIGFPMANMNPDHSKYMNFLDLSHRLNRDWIHPGPIIPHHQDYPPRPQFFYHENINDPEPIPSTSKLQHFTNFTNKNTTAKSSINIEKKIDQHEKKPEVNEPIKKEVNHDEKKKEKDNSIDQNTS</sequence>
<keyword evidence="9" id="KW-0804">Transcription</keyword>
<evidence type="ECO:0000256" key="10">
    <source>
        <dbReference type="ARBA" id="ARBA00032498"/>
    </source>
</evidence>
<evidence type="ECO:0000259" key="14">
    <source>
        <dbReference type="PROSITE" id="PS50118"/>
    </source>
</evidence>
<dbReference type="PANTHER" id="PTHR10270">
    <property type="entry name" value="SOX TRANSCRIPTION FACTOR"/>
    <property type="match status" value="1"/>
</dbReference>